<evidence type="ECO:0000313" key="3">
    <source>
        <dbReference type="Proteomes" id="UP000437638"/>
    </source>
</evidence>
<keyword evidence="3" id="KW-1185">Reference proteome</keyword>
<reference evidence="2 3" key="1">
    <citation type="submission" date="2019-12" db="EMBL/GenBank/DDBJ databases">
        <title>Halomonas rutogse sp. nov. isolated from two lakes on Tibetan Plateau.</title>
        <authorList>
            <person name="Gao P."/>
        </authorList>
    </citation>
    <scope>NUCLEOTIDE SEQUENCE [LARGE SCALE GENOMIC DNA]</scope>
    <source>
        <strain evidence="2 3">ZH2S</strain>
    </source>
</reference>
<comment type="caution">
    <text evidence="2">The sequence shown here is derived from an EMBL/GenBank/DDBJ whole genome shotgun (WGS) entry which is preliminary data.</text>
</comment>
<dbReference type="Proteomes" id="UP000437638">
    <property type="component" value="Unassembled WGS sequence"/>
</dbReference>
<feature type="coiled-coil region" evidence="1">
    <location>
        <begin position="81"/>
        <end position="111"/>
    </location>
</feature>
<protein>
    <submittedName>
        <fullName evidence="2">Uncharacterized protein</fullName>
    </submittedName>
</protein>
<proteinExistence type="predicted"/>
<dbReference type="EMBL" id="WTKP01000006">
    <property type="protein sequence ID" value="MWJ28580.1"/>
    <property type="molecule type" value="Genomic_DNA"/>
</dbReference>
<evidence type="ECO:0000256" key="1">
    <source>
        <dbReference type="SAM" id="Coils"/>
    </source>
</evidence>
<keyword evidence="1" id="KW-0175">Coiled coil</keyword>
<evidence type="ECO:0000313" key="2">
    <source>
        <dbReference type="EMBL" id="MWJ28580.1"/>
    </source>
</evidence>
<accession>A0A7X3H124</accession>
<dbReference type="RefSeq" id="WP_160418931.1">
    <property type="nucleotide sequence ID" value="NZ_WTKP01000006.1"/>
</dbReference>
<gene>
    <name evidence="2" type="ORF">GPM19_10240</name>
</gene>
<dbReference type="AlphaFoldDB" id="A0A7X3H124"/>
<organism evidence="2 3">
    <name type="scientific">Vreelandella zhuhanensis</name>
    <dbReference type="NCBI Taxonomy" id="2684210"/>
    <lineage>
        <taxon>Bacteria</taxon>
        <taxon>Pseudomonadati</taxon>
        <taxon>Pseudomonadota</taxon>
        <taxon>Gammaproteobacteria</taxon>
        <taxon>Oceanospirillales</taxon>
        <taxon>Halomonadaceae</taxon>
        <taxon>Vreelandella</taxon>
    </lineage>
</organism>
<name>A0A7X3H124_9GAMM</name>
<sequence>MPKAITDSQLNKMAKMIRDWPQEEAFNWDNICTASKSILGYAPTRQALSGKLILKNAYLAKKKQRKDAIAKAEGAPRPQSMPDAMKKIARLQQENDALRSELEKMAEVAQRFIYHASIAGLSQQKLMAPLPKVRRD</sequence>